<dbReference type="SMART" id="SM00175">
    <property type="entry name" value="RAB"/>
    <property type="match status" value="1"/>
</dbReference>
<dbReference type="Proteomes" id="UP000179807">
    <property type="component" value="Unassembled WGS sequence"/>
</dbReference>
<comment type="caution">
    <text evidence="2">The sequence shown here is derived from an EMBL/GenBank/DDBJ whole genome shotgun (WGS) entry which is preliminary data.</text>
</comment>
<dbReference type="InterPro" id="IPR001806">
    <property type="entry name" value="Small_GTPase"/>
</dbReference>
<dbReference type="PROSITE" id="PS51421">
    <property type="entry name" value="RAS"/>
    <property type="match status" value="1"/>
</dbReference>
<organism evidence="2 3">
    <name type="scientific">Tritrichomonas foetus</name>
    <dbReference type="NCBI Taxonomy" id="1144522"/>
    <lineage>
        <taxon>Eukaryota</taxon>
        <taxon>Metamonada</taxon>
        <taxon>Parabasalia</taxon>
        <taxon>Tritrichomonadida</taxon>
        <taxon>Tritrichomonadidae</taxon>
        <taxon>Tritrichomonas</taxon>
    </lineage>
</organism>
<dbReference type="SMART" id="SM00176">
    <property type="entry name" value="RAN"/>
    <property type="match status" value="1"/>
</dbReference>
<evidence type="ECO:0000313" key="2">
    <source>
        <dbReference type="EMBL" id="OHS94452.1"/>
    </source>
</evidence>
<dbReference type="AlphaFoldDB" id="A0A1J4JB24"/>
<reference evidence="2" key="1">
    <citation type="submission" date="2016-10" db="EMBL/GenBank/DDBJ databases">
        <authorList>
            <person name="Benchimol M."/>
            <person name="Almeida L.G."/>
            <person name="Vasconcelos A.T."/>
            <person name="Perreira-Neves A."/>
            <person name="Rosa I.A."/>
            <person name="Tasca T."/>
            <person name="Bogo M.R."/>
            <person name="de Souza W."/>
        </authorList>
    </citation>
    <scope>NUCLEOTIDE SEQUENCE [LARGE SCALE GENOMIC DNA]</scope>
    <source>
        <strain evidence="2">K</strain>
    </source>
</reference>
<dbReference type="GO" id="GO:0003924">
    <property type="term" value="F:GTPase activity"/>
    <property type="evidence" value="ECO:0007669"/>
    <property type="project" value="InterPro"/>
</dbReference>
<dbReference type="SMART" id="SM00173">
    <property type="entry name" value="RAS"/>
    <property type="match status" value="1"/>
</dbReference>
<dbReference type="SMART" id="SM00174">
    <property type="entry name" value="RHO"/>
    <property type="match status" value="1"/>
</dbReference>
<dbReference type="GeneID" id="94830516"/>
<evidence type="ECO:0000256" key="1">
    <source>
        <dbReference type="ARBA" id="ARBA00022741"/>
    </source>
</evidence>
<sequence>MSTAAIEAKVVLLGSASVGKTCIVTRATSDFFDPEQVSTVGASFSAKTIQTETARVTLRIWDTAGQERFRSLAPMYFQGAQAAVVVFSLTSKDTLEDSATWVEELKTHFETLPVLYLVGNKADLTEEKCISIEEANEMAERLHAIYFETSAKTGQNVNELFEDIADHMQNNEVKVDTNNLQPVLNENNKKSQCC</sequence>
<dbReference type="Pfam" id="PF00071">
    <property type="entry name" value="Ras"/>
    <property type="match status" value="1"/>
</dbReference>
<dbReference type="NCBIfam" id="TIGR00231">
    <property type="entry name" value="small_GTP"/>
    <property type="match status" value="1"/>
</dbReference>
<dbReference type="OrthoDB" id="63533at2759"/>
<dbReference type="InterPro" id="IPR005225">
    <property type="entry name" value="Small_GTP-bd"/>
</dbReference>
<dbReference type="SUPFAM" id="SSF52540">
    <property type="entry name" value="P-loop containing nucleoside triphosphate hydrolases"/>
    <property type="match status" value="1"/>
</dbReference>
<dbReference type="PROSITE" id="PS51420">
    <property type="entry name" value="RHO"/>
    <property type="match status" value="1"/>
</dbReference>
<dbReference type="VEuPathDB" id="TrichDB:TRFO_11049"/>
<dbReference type="EMBL" id="MLAK01001315">
    <property type="protein sequence ID" value="OHS94452.1"/>
    <property type="molecule type" value="Genomic_DNA"/>
</dbReference>
<dbReference type="PANTHER" id="PTHR47978">
    <property type="match status" value="1"/>
</dbReference>
<keyword evidence="3" id="KW-1185">Reference proteome</keyword>
<dbReference type="FunFam" id="3.40.50.300:FF:000823">
    <property type="entry name" value="Small GTPase RAB, putative"/>
    <property type="match status" value="1"/>
</dbReference>
<dbReference type="PRINTS" id="PR00449">
    <property type="entry name" value="RASTRNSFRMNG"/>
</dbReference>
<proteinExistence type="predicted"/>
<keyword evidence="1" id="KW-0547">Nucleotide-binding</keyword>
<dbReference type="InterPro" id="IPR027417">
    <property type="entry name" value="P-loop_NTPase"/>
</dbReference>
<evidence type="ECO:0000313" key="3">
    <source>
        <dbReference type="Proteomes" id="UP000179807"/>
    </source>
</evidence>
<dbReference type="PROSITE" id="PS51419">
    <property type="entry name" value="RAB"/>
    <property type="match status" value="1"/>
</dbReference>
<gene>
    <name evidence="2" type="ORF">TRFO_11049</name>
</gene>
<dbReference type="RefSeq" id="XP_068347589.1">
    <property type="nucleotide sequence ID" value="XM_068495812.1"/>
</dbReference>
<dbReference type="Gene3D" id="3.40.50.300">
    <property type="entry name" value="P-loop containing nucleotide triphosphate hydrolases"/>
    <property type="match status" value="1"/>
</dbReference>
<accession>A0A1J4JB24</accession>
<name>A0A1J4JB24_9EUKA</name>
<dbReference type="GO" id="GO:0005525">
    <property type="term" value="F:GTP binding"/>
    <property type="evidence" value="ECO:0007669"/>
    <property type="project" value="InterPro"/>
</dbReference>
<protein>
    <submittedName>
        <fullName evidence="2">Small GTP-binding protein</fullName>
    </submittedName>
</protein>